<evidence type="ECO:0000313" key="2">
    <source>
        <dbReference type="EMBL" id="SFI44668.1"/>
    </source>
</evidence>
<feature type="transmembrane region" description="Helical" evidence="1">
    <location>
        <begin position="9"/>
        <end position="34"/>
    </location>
</feature>
<keyword evidence="1" id="KW-0472">Membrane</keyword>
<evidence type="ECO:0008006" key="4">
    <source>
        <dbReference type="Google" id="ProtNLM"/>
    </source>
</evidence>
<dbReference type="OrthoDB" id="1666842at2"/>
<proteinExistence type="predicted"/>
<keyword evidence="1" id="KW-0812">Transmembrane</keyword>
<gene>
    <name evidence="2" type="ORF">SAMN04487861_14111</name>
</gene>
<dbReference type="AlphaFoldDB" id="A0A1I3I9K6"/>
<dbReference type="Proteomes" id="UP000183639">
    <property type="component" value="Unassembled WGS sequence"/>
</dbReference>
<evidence type="ECO:0000256" key="1">
    <source>
        <dbReference type="SAM" id="Phobius"/>
    </source>
</evidence>
<reference evidence="2 3" key="1">
    <citation type="submission" date="2016-10" db="EMBL/GenBank/DDBJ databases">
        <authorList>
            <person name="de Groot N.N."/>
        </authorList>
    </citation>
    <scope>NUCLEOTIDE SEQUENCE [LARGE SCALE GENOMIC DNA]</scope>
    <source>
        <strain evidence="2 3">Z108</strain>
    </source>
</reference>
<evidence type="ECO:0000313" key="3">
    <source>
        <dbReference type="Proteomes" id="UP000183639"/>
    </source>
</evidence>
<keyword evidence="1" id="KW-1133">Transmembrane helix</keyword>
<accession>A0A1I3I9K6</accession>
<name>A0A1I3I9K6_SELRU</name>
<sequence length="177" mass="19860">MRDGKQKGFVLLEAAVSLPMLVLLLTAAGTMVLWSIKNYFLVMADAELQQEVGIAFQRVVEHALEAERIVPNHSEEKGYDICKREFALPPSNWDNKPLRRTFWLHNMEGTRKLVDGIDASAPMTGDSAMAEASIQDFSCQEEPGHEGLYVIRLQGVSERTGHVYTLQTAVYLPPDRK</sequence>
<dbReference type="RefSeq" id="WP_075445827.1">
    <property type="nucleotide sequence ID" value="NZ_FOQK01000041.1"/>
</dbReference>
<organism evidence="2 3">
    <name type="scientific">Selenomonas ruminantium</name>
    <dbReference type="NCBI Taxonomy" id="971"/>
    <lineage>
        <taxon>Bacteria</taxon>
        <taxon>Bacillati</taxon>
        <taxon>Bacillota</taxon>
        <taxon>Negativicutes</taxon>
        <taxon>Selenomonadales</taxon>
        <taxon>Selenomonadaceae</taxon>
        <taxon>Selenomonas</taxon>
    </lineage>
</organism>
<protein>
    <recommendedName>
        <fullName evidence="4">Prepilin-type N-terminal cleavage/methylation domain-containing protein</fullName>
    </recommendedName>
</protein>
<dbReference type="EMBL" id="FOQK01000041">
    <property type="protein sequence ID" value="SFI44668.1"/>
    <property type="molecule type" value="Genomic_DNA"/>
</dbReference>